<dbReference type="EMBL" id="BJTZ01000014">
    <property type="protein sequence ID" value="GEK14298.1"/>
    <property type="molecule type" value="Genomic_DNA"/>
</dbReference>
<dbReference type="NCBIfam" id="NF033832">
    <property type="entry name" value="sce7726_fam"/>
    <property type="match status" value="1"/>
</dbReference>
<name>A0A510UI35_ALIFS</name>
<dbReference type="RefSeq" id="WP_146864621.1">
    <property type="nucleotide sequence ID" value="NZ_BJTZ01000014.1"/>
</dbReference>
<dbReference type="Proteomes" id="UP000321787">
    <property type="component" value="Unassembled WGS sequence"/>
</dbReference>
<evidence type="ECO:0008006" key="3">
    <source>
        <dbReference type="Google" id="ProtNLM"/>
    </source>
</evidence>
<organism evidence="1 2">
    <name type="scientific">Aliivibrio fischeri</name>
    <name type="common">Vibrio fischeri</name>
    <dbReference type="NCBI Taxonomy" id="668"/>
    <lineage>
        <taxon>Bacteria</taxon>
        <taxon>Pseudomonadati</taxon>
        <taxon>Pseudomonadota</taxon>
        <taxon>Gammaproteobacteria</taxon>
        <taxon>Vibrionales</taxon>
        <taxon>Vibrionaceae</taxon>
        <taxon>Aliivibrio</taxon>
    </lineage>
</organism>
<protein>
    <recommendedName>
        <fullName evidence="3">Protein cII</fullName>
    </recommendedName>
</protein>
<comment type="caution">
    <text evidence="1">The sequence shown here is derived from an EMBL/GenBank/DDBJ whole genome shotgun (WGS) entry which is preliminary data.</text>
</comment>
<sequence>MKEIEIKKILVKYLLELDPKIVLGAEVPFKYGSRRADIMALSGEVATAYEIKGAGDTVDRLGYQVESYKEYFDFCYVVCEEDNLVQVRKSIGREVGIMLVSDSGIVQLRKSKLFKRHDKESLASTLTVKTLKEATNNKNLRSKHDLGLAFIAKSNLEMVRHLSRKELISKYEVVTDLLRRETKHVINSDDILTITRMPPKKLFLRA</sequence>
<accession>A0A510UI35</accession>
<evidence type="ECO:0000313" key="1">
    <source>
        <dbReference type="EMBL" id="GEK14298.1"/>
    </source>
</evidence>
<reference evidence="1 2" key="1">
    <citation type="submission" date="2019-07" db="EMBL/GenBank/DDBJ databases">
        <title>Whole genome shotgun sequence of Aliivibrio fischeri NBRC 101058.</title>
        <authorList>
            <person name="Hosoyama A."/>
            <person name="Uohara A."/>
            <person name="Ohji S."/>
            <person name="Ichikawa N."/>
        </authorList>
    </citation>
    <scope>NUCLEOTIDE SEQUENCE [LARGE SCALE GENOMIC DNA]</scope>
    <source>
        <strain evidence="1 2">NBRC 101058</strain>
    </source>
</reference>
<proteinExistence type="predicted"/>
<dbReference type="InterPro" id="IPR047729">
    <property type="entry name" value="Sce7726-like"/>
</dbReference>
<gene>
    <name evidence="1" type="ORF">AFI02nite_23340</name>
</gene>
<evidence type="ECO:0000313" key="2">
    <source>
        <dbReference type="Proteomes" id="UP000321787"/>
    </source>
</evidence>
<dbReference type="AlphaFoldDB" id="A0A510UI35"/>